<dbReference type="Proteomes" id="UP000054845">
    <property type="component" value="Unassembled WGS sequence"/>
</dbReference>
<dbReference type="EMBL" id="CCYA01000273">
    <property type="protein sequence ID" value="CEH15974.1"/>
    <property type="molecule type" value="Genomic_DNA"/>
</dbReference>
<evidence type="ECO:0000313" key="2">
    <source>
        <dbReference type="Proteomes" id="UP000054845"/>
    </source>
</evidence>
<dbReference type="AlphaFoldDB" id="A0A0P1BIT4"/>
<sequence>MLHVSIPAQSANQEHICARARNSVVRSDSRGVVHRQQSVIAGSCRALRSPVLLLAPSVHLHVSGMSHGVPFQSVTISAGIRHRLCRVIHFTAPYVCIEEPEAQVARCVAHTCTRS</sequence>
<name>A0A0P1BIT4_9BASI</name>
<proteinExistence type="predicted"/>
<evidence type="ECO:0000313" key="1">
    <source>
        <dbReference type="EMBL" id="CEH15974.1"/>
    </source>
</evidence>
<reference evidence="1 2" key="1">
    <citation type="submission" date="2014-09" db="EMBL/GenBank/DDBJ databases">
        <authorList>
            <person name="Magalhaes I.L.F."/>
            <person name="Oliveira U."/>
            <person name="Santos F.R."/>
            <person name="Vidigal T.H.D.A."/>
            <person name="Brescovit A.D."/>
            <person name="Santos A.J."/>
        </authorList>
    </citation>
    <scope>NUCLEOTIDE SEQUENCE [LARGE SCALE GENOMIC DNA]</scope>
</reference>
<organism evidence="1 2">
    <name type="scientific">Ceraceosorus bombacis</name>
    <dbReference type="NCBI Taxonomy" id="401625"/>
    <lineage>
        <taxon>Eukaryota</taxon>
        <taxon>Fungi</taxon>
        <taxon>Dikarya</taxon>
        <taxon>Basidiomycota</taxon>
        <taxon>Ustilaginomycotina</taxon>
        <taxon>Exobasidiomycetes</taxon>
        <taxon>Ceraceosorales</taxon>
        <taxon>Ceraceosoraceae</taxon>
        <taxon>Ceraceosorus</taxon>
    </lineage>
</organism>
<accession>A0A0P1BIT4</accession>
<protein>
    <submittedName>
        <fullName evidence="1">Uncharacterized protein</fullName>
    </submittedName>
</protein>
<keyword evidence="2" id="KW-1185">Reference proteome</keyword>